<dbReference type="PANTHER" id="PTHR34405">
    <property type="entry name" value="CRISPR-ASSOCIATED ENDORIBONUCLEASE CAS2"/>
    <property type="match status" value="1"/>
</dbReference>
<proteinExistence type="inferred from homology"/>
<evidence type="ECO:0000256" key="6">
    <source>
        <dbReference type="ARBA" id="ARBA00022801"/>
    </source>
</evidence>
<dbReference type="PANTHER" id="PTHR34405:SF3">
    <property type="entry name" value="CRISPR-ASSOCIATED ENDORIBONUCLEASE CAS2 3"/>
    <property type="match status" value="1"/>
</dbReference>
<dbReference type="GO" id="GO:0043571">
    <property type="term" value="P:maintenance of CRISPR repeat elements"/>
    <property type="evidence" value="ECO:0007669"/>
    <property type="project" value="UniProtKB-UniRule"/>
</dbReference>
<evidence type="ECO:0000256" key="1">
    <source>
        <dbReference type="ARBA" id="ARBA00001946"/>
    </source>
</evidence>
<comment type="function">
    <text evidence="9">CRISPR (clustered regularly interspaced short palindromic repeat), is an adaptive immune system that provides protection against mobile genetic elements (viruses, transposable elements and conjugative plasmids). CRISPR clusters contain sequences complementary to antecedent mobile elements and target invading nucleic acids. CRISPR clusters are transcribed and processed into CRISPR RNA (crRNA). Functions as a ssRNA-specific endoribonuclease. Involved in the integration of spacer DNA into the CRISPR cassette.</text>
</comment>
<name>A0A0D8BXV4_GEOKU</name>
<sequence length="96" mass="11309">MDILVTYDVETLEPSGQKRLRKVATICQNFGQRVQKSVFECNVNQAQLEEMEHQLLRVIDLEKDSLRIYMLYGDRSKAVRVYGKDHYIDYNDPIIL</sequence>
<dbReference type="Gene3D" id="3.30.70.240">
    <property type="match status" value="1"/>
</dbReference>
<keyword evidence="4 9" id="KW-0479">Metal-binding</keyword>
<accession>A0A0D8BXV4</accession>
<keyword evidence="7 9" id="KW-0460">Magnesium</keyword>
<evidence type="ECO:0000256" key="4">
    <source>
        <dbReference type="ARBA" id="ARBA00022723"/>
    </source>
</evidence>
<feature type="binding site" evidence="9">
    <location>
        <position position="8"/>
    </location>
    <ligand>
        <name>Mg(2+)</name>
        <dbReference type="ChEBI" id="CHEBI:18420"/>
        <note>catalytic</note>
    </ligand>
</feature>
<organism evidence="11 12">
    <name type="scientific">Geobacillus kaustophilus</name>
    <dbReference type="NCBI Taxonomy" id="1462"/>
    <lineage>
        <taxon>Bacteria</taxon>
        <taxon>Bacillati</taxon>
        <taxon>Bacillota</taxon>
        <taxon>Bacilli</taxon>
        <taxon>Bacillales</taxon>
        <taxon>Anoxybacillaceae</taxon>
        <taxon>Geobacillus</taxon>
        <taxon>Geobacillus thermoleovorans group</taxon>
    </lineage>
</organism>
<dbReference type="NCBIfam" id="TIGR01573">
    <property type="entry name" value="cas2"/>
    <property type="match status" value="1"/>
</dbReference>
<evidence type="ECO:0000256" key="7">
    <source>
        <dbReference type="ARBA" id="ARBA00022842"/>
    </source>
</evidence>
<dbReference type="InterPro" id="IPR019199">
    <property type="entry name" value="Virulence_VapD/CRISPR_Cas2"/>
</dbReference>
<dbReference type="EMBL" id="JYBP01000003">
    <property type="protein sequence ID" value="KJE29018.1"/>
    <property type="molecule type" value="Genomic_DNA"/>
</dbReference>
<dbReference type="PATRIC" id="fig|1462.6.peg.605"/>
<dbReference type="EC" id="3.1.-.-" evidence="9"/>
<evidence type="ECO:0000313" key="11">
    <source>
        <dbReference type="EMBL" id="KJE29018.1"/>
    </source>
</evidence>
<dbReference type="PIRSF" id="PIRSF032582">
    <property type="entry name" value="Cas2"/>
    <property type="match status" value="1"/>
</dbReference>
<comment type="subunit">
    <text evidence="9">Homodimer, forms a heterotetramer with a Cas1 homodimer.</text>
</comment>
<dbReference type="CDD" id="cd09725">
    <property type="entry name" value="Cas2_I_II_III"/>
    <property type="match status" value="1"/>
</dbReference>
<reference evidence="11 12" key="1">
    <citation type="submission" date="2015-01" db="EMBL/GenBank/DDBJ databases">
        <authorList>
            <person name="Filippidou S."/>
            <person name="Jeanneret N."/>
            <person name="Russel-Delif L."/>
            <person name="Junier T."/>
            <person name="Wunderlin T."/>
            <person name="Molina V."/>
            <person name="Johnson S.L."/>
            <person name="Davenport K.W."/>
            <person name="Chain P.S."/>
            <person name="Dorador C."/>
            <person name="Junier P."/>
        </authorList>
    </citation>
    <scope>NUCLEOTIDE SEQUENCE [LARGE SCALE GENOMIC DNA]</scope>
    <source>
        <strain evidence="11 12">Et7/4</strain>
    </source>
</reference>
<dbReference type="HAMAP" id="MF_01471">
    <property type="entry name" value="Cas2"/>
    <property type="match status" value="1"/>
</dbReference>
<keyword evidence="5 9" id="KW-0255">Endonuclease</keyword>
<evidence type="ECO:0000313" key="12">
    <source>
        <dbReference type="Proteomes" id="UP000032522"/>
    </source>
</evidence>
<dbReference type="GO" id="GO:0016787">
    <property type="term" value="F:hydrolase activity"/>
    <property type="evidence" value="ECO:0007669"/>
    <property type="project" value="UniProtKB-KW"/>
</dbReference>
<evidence type="ECO:0000256" key="8">
    <source>
        <dbReference type="ARBA" id="ARBA00023118"/>
    </source>
</evidence>
<dbReference type="RefSeq" id="WP_044730775.1">
    <property type="nucleotide sequence ID" value="NZ_JYBP01000003.1"/>
</dbReference>
<evidence type="ECO:0000256" key="9">
    <source>
        <dbReference type="HAMAP-Rule" id="MF_01471"/>
    </source>
</evidence>
<dbReference type="GO" id="GO:0051607">
    <property type="term" value="P:defense response to virus"/>
    <property type="evidence" value="ECO:0007669"/>
    <property type="project" value="UniProtKB-UniRule"/>
</dbReference>
<keyword evidence="3 9" id="KW-0540">Nuclease</keyword>
<comment type="caution">
    <text evidence="11">The sequence shown here is derived from an EMBL/GenBank/DDBJ whole genome shotgun (WGS) entry which is preliminary data.</text>
</comment>
<dbReference type="Pfam" id="PF09827">
    <property type="entry name" value="CRISPR_Cas2"/>
    <property type="match status" value="1"/>
</dbReference>
<evidence type="ECO:0000256" key="3">
    <source>
        <dbReference type="ARBA" id="ARBA00022722"/>
    </source>
</evidence>
<dbReference type="OrthoDB" id="9798176at2"/>
<comment type="cofactor">
    <cofactor evidence="1 9">
        <name>Mg(2+)</name>
        <dbReference type="ChEBI" id="CHEBI:18420"/>
    </cofactor>
</comment>
<keyword evidence="8 9" id="KW-0051">Antiviral defense</keyword>
<evidence type="ECO:0000256" key="5">
    <source>
        <dbReference type="ARBA" id="ARBA00022759"/>
    </source>
</evidence>
<gene>
    <name evidence="9 11" type="primary">cas2</name>
    <name evidence="11" type="ORF">LG52_477</name>
</gene>
<keyword evidence="6 9" id="KW-0378">Hydrolase</keyword>
<comment type="similarity">
    <text evidence="2 9 10">Belongs to the CRISPR-associated endoribonuclease Cas2 protein family.</text>
</comment>
<evidence type="ECO:0000256" key="10">
    <source>
        <dbReference type="PIRNR" id="PIRNR032582"/>
    </source>
</evidence>
<dbReference type="SUPFAM" id="SSF143430">
    <property type="entry name" value="TTP0101/SSO1404-like"/>
    <property type="match status" value="1"/>
</dbReference>
<dbReference type="Proteomes" id="UP000032522">
    <property type="component" value="Unassembled WGS sequence"/>
</dbReference>
<dbReference type="GO" id="GO:0046872">
    <property type="term" value="F:metal ion binding"/>
    <property type="evidence" value="ECO:0007669"/>
    <property type="project" value="UniProtKB-UniRule"/>
</dbReference>
<dbReference type="GO" id="GO:0004521">
    <property type="term" value="F:RNA endonuclease activity"/>
    <property type="evidence" value="ECO:0007669"/>
    <property type="project" value="UniProtKB-UniRule"/>
</dbReference>
<dbReference type="AlphaFoldDB" id="A0A0D8BXV4"/>
<evidence type="ECO:0000256" key="2">
    <source>
        <dbReference type="ARBA" id="ARBA00009959"/>
    </source>
</evidence>
<protein>
    <recommendedName>
        <fullName evidence="9">CRISPR-associated endoribonuclease Cas2</fullName>
        <ecNumber evidence="9">3.1.-.-</ecNumber>
    </recommendedName>
</protein>
<dbReference type="InterPro" id="IPR021127">
    <property type="entry name" value="CRISPR_associated_Cas2"/>
</dbReference>